<dbReference type="Proteomes" id="UP000187465">
    <property type="component" value="Unassembled WGS sequence"/>
</dbReference>
<feature type="transmembrane region" description="Helical" evidence="1">
    <location>
        <begin position="120"/>
        <end position="142"/>
    </location>
</feature>
<gene>
    <name evidence="2" type="ORF">BJP51_01725</name>
</gene>
<evidence type="ECO:0000313" key="3">
    <source>
        <dbReference type="Proteomes" id="UP000187465"/>
    </source>
</evidence>
<keyword evidence="1" id="KW-0472">Membrane</keyword>
<keyword evidence="1" id="KW-0812">Transmembrane</keyword>
<feature type="transmembrane region" description="Helical" evidence="1">
    <location>
        <begin position="47"/>
        <end position="67"/>
    </location>
</feature>
<organism evidence="2 3">
    <name type="scientific">Paenibacillus odorifer</name>
    <dbReference type="NCBI Taxonomy" id="189426"/>
    <lineage>
        <taxon>Bacteria</taxon>
        <taxon>Bacillati</taxon>
        <taxon>Bacillota</taxon>
        <taxon>Bacilli</taxon>
        <taxon>Bacillales</taxon>
        <taxon>Paenibacillaceae</taxon>
        <taxon>Paenibacillus</taxon>
    </lineage>
</organism>
<dbReference type="AlphaFoldDB" id="A0A1R0X3E6"/>
<dbReference type="EMBL" id="MKQP01000034">
    <property type="protein sequence ID" value="OMD27859.1"/>
    <property type="molecule type" value="Genomic_DNA"/>
</dbReference>
<dbReference type="RefSeq" id="WP_036676884.1">
    <property type="nucleotide sequence ID" value="NZ_MKQP01000034.1"/>
</dbReference>
<feature type="transmembrane region" description="Helical" evidence="1">
    <location>
        <begin position="21"/>
        <end position="41"/>
    </location>
</feature>
<evidence type="ECO:0000313" key="2">
    <source>
        <dbReference type="EMBL" id="OMD27859.1"/>
    </source>
</evidence>
<evidence type="ECO:0000256" key="1">
    <source>
        <dbReference type="SAM" id="Phobius"/>
    </source>
</evidence>
<feature type="transmembrane region" description="Helical" evidence="1">
    <location>
        <begin position="87"/>
        <end position="108"/>
    </location>
</feature>
<dbReference type="InterPro" id="IPR046664">
    <property type="entry name" value="DUF6773"/>
</dbReference>
<dbReference type="Pfam" id="PF20563">
    <property type="entry name" value="DUF6773"/>
    <property type="match status" value="1"/>
</dbReference>
<reference evidence="2 3" key="1">
    <citation type="submission" date="2016-10" db="EMBL/GenBank/DDBJ databases">
        <title>Paenibacillus species isolates.</title>
        <authorList>
            <person name="Beno S.M."/>
        </authorList>
    </citation>
    <scope>NUCLEOTIDE SEQUENCE [LARGE SCALE GENOMIC DNA]</scope>
    <source>
        <strain evidence="2 3">FSL H7-0604</strain>
    </source>
</reference>
<comment type="caution">
    <text evidence="2">The sequence shown here is derived from an EMBL/GenBank/DDBJ whole genome shotgun (WGS) entry which is preliminary data.</text>
</comment>
<keyword evidence="1" id="KW-1133">Transmembrane helix</keyword>
<accession>A0A1R0X3E6</accession>
<sequence length="155" mass="17773">MKGPKIKDERIITEIQKFSTHGLLIVLVGFMISLLVKVFILEWDIKYWVDTFGIMLLGCLYVTVRCVKDGIYLLPSKEGELRRFKKIHLISGVISTLIWATLTFLLDFREAGEVDIRKNISSTLVGAVVFFIGITWAMWYIINKSNKNADKNIES</sequence>
<name>A0A1R0X3E6_9BACL</name>
<protein>
    <submittedName>
        <fullName evidence="2">Uncharacterized protein</fullName>
    </submittedName>
</protein>
<proteinExistence type="predicted"/>